<dbReference type="AlphaFoldDB" id="H0EYY6"/>
<comment type="caution">
    <text evidence="2">The sequence shown here is derived from an EMBL/GenBank/DDBJ whole genome shotgun (WGS) entry which is preliminary data.</text>
</comment>
<dbReference type="HOGENOM" id="CLU_2498075_0_0_1"/>
<keyword evidence="3" id="KW-1185">Reference proteome</keyword>
<sequence length="86" mass="9544">MQFNKLFAILSCAVAAVAAIPVEDNTVMAAIWHRDLTLFEGQSVRVKREDIEVAKRGGLQVRCKAYETSEWCSGDCKTKTCTCNLC</sequence>
<evidence type="ECO:0000313" key="3">
    <source>
        <dbReference type="Proteomes" id="UP000005446"/>
    </source>
</evidence>
<feature type="signal peptide" evidence="1">
    <location>
        <begin position="1"/>
        <end position="19"/>
    </location>
</feature>
<keyword evidence="1" id="KW-0732">Signal</keyword>
<feature type="chain" id="PRO_5003532474" evidence="1">
    <location>
        <begin position="20"/>
        <end position="86"/>
    </location>
</feature>
<evidence type="ECO:0000313" key="2">
    <source>
        <dbReference type="EMBL" id="EHK96254.1"/>
    </source>
</evidence>
<dbReference type="EMBL" id="AGUE01000263">
    <property type="protein sequence ID" value="EHK96254.1"/>
    <property type="molecule type" value="Genomic_DNA"/>
</dbReference>
<name>H0EYY6_GLAL7</name>
<evidence type="ECO:0000256" key="1">
    <source>
        <dbReference type="SAM" id="SignalP"/>
    </source>
</evidence>
<protein>
    <submittedName>
        <fullName evidence="2">Uncharacterized protein</fullName>
    </submittedName>
</protein>
<reference evidence="2 3" key="1">
    <citation type="journal article" date="2012" name="Eukaryot. Cell">
        <title>Genome sequence of the fungus Glarea lozoyensis: the first genome sequence of a species from the Helotiaceae family.</title>
        <authorList>
            <person name="Youssar L."/>
            <person name="Gruening B.A."/>
            <person name="Erxleben A."/>
            <person name="Guenther S."/>
            <person name="Huettel W."/>
        </authorList>
    </citation>
    <scope>NUCLEOTIDE SEQUENCE [LARGE SCALE GENOMIC DNA]</scope>
    <source>
        <strain evidence="3">ATCC 74030 / MF5533</strain>
    </source>
</reference>
<organism evidence="2 3">
    <name type="scientific">Glarea lozoyensis (strain ATCC 74030 / MF5533)</name>
    <dbReference type="NCBI Taxonomy" id="1104152"/>
    <lineage>
        <taxon>Eukaryota</taxon>
        <taxon>Fungi</taxon>
        <taxon>Dikarya</taxon>
        <taxon>Ascomycota</taxon>
        <taxon>Pezizomycotina</taxon>
        <taxon>Leotiomycetes</taxon>
        <taxon>Helotiales</taxon>
        <taxon>Helotiaceae</taxon>
        <taxon>Glarea</taxon>
    </lineage>
</organism>
<proteinExistence type="predicted"/>
<accession>H0EYY6</accession>
<dbReference type="Proteomes" id="UP000005446">
    <property type="component" value="Unassembled WGS sequence"/>
</dbReference>
<dbReference type="InParanoid" id="H0EYY6"/>
<gene>
    <name evidence="2" type="ORF">M7I_8048</name>
</gene>